<gene>
    <name evidence="2" type="ORF">DFR66_11064</name>
    <name evidence="3" type="ORF">IQ02_02065</name>
</gene>
<proteinExistence type="predicted"/>
<dbReference type="Proteomes" id="UP000254518">
    <property type="component" value="Unassembled WGS sequence"/>
</dbReference>
<organism evidence="3 5">
    <name type="scientific">Flavobacterium glaciei</name>
    <dbReference type="NCBI Taxonomy" id="386300"/>
    <lineage>
        <taxon>Bacteria</taxon>
        <taxon>Pseudomonadati</taxon>
        <taxon>Bacteroidota</taxon>
        <taxon>Flavobacteriia</taxon>
        <taxon>Flavobacteriales</taxon>
        <taxon>Flavobacteriaceae</taxon>
        <taxon>Flavobacterium</taxon>
    </lineage>
</organism>
<dbReference type="EMBL" id="QQBA01000010">
    <property type="protein sequence ID" value="RDI52485.1"/>
    <property type="molecule type" value="Genomic_DNA"/>
</dbReference>
<reference evidence="2 4" key="2">
    <citation type="submission" date="2018-07" db="EMBL/GenBank/DDBJ databases">
        <title>Genomic Encyclopedia of Type Strains, Phase IV (KMG-IV): sequencing the most valuable type-strain genomes for metagenomic binning, comparative biology and taxonomic classification.</title>
        <authorList>
            <person name="Goeker M."/>
        </authorList>
    </citation>
    <scope>NUCLEOTIDE SEQUENCE [LARGE SCALE GENOMIC DNA]</scope>
    <source>
        <strain evidence="2 4">DSM 19728</strain>
    </source>
</reference>
<keyword evidence="1" id="KW-0812">Transmembrane</keyword>
<accession>A0A562PPH5</accession>
<dbReference type="AlphaFoldDB" id="A0A562PPH5"/>
<dbReference type="RefSeq" id="WP_114754693.1">
    <property type="nucleotide sequence ID" value="NZ_QQBA01000010.1"/>
</dbReference>
<evidence type="ECO:0000313" key="3">
    <source>
        <dbReference type="EMBL" id="TWI46233.1"/>
    </source>
</evidence>
<protein>
    <submittedName>
        <fullName evidence="2 3">Membrane protein</fullName>
    </submittedName>
</protein>
<dbReference type="Pfam" id="PF06210">
    <property type="entry name" value="DUF1003"/>
    <property type="match status" value="1"/>
</dbReference>
<dbReference type="PANTHER" id="PTHR41386:SF1">
    <property type="entry name" value="MEMBRANE PROTEIN"/>
    <property type="match status" value="1"/>
</dbReference>
<dbReference type="Proteomes" id="UP000321392">
    <property type="component" value="Unassembled WGS sequence"/>
</dbReference>
<reference evidence="3" key="3">
    <citation type="submission" date="2019-07" db="EMBL/GenBank/DDBJ databases">
        <authorList>
            <person name="Whitman W."/>
            <person name="Huntemann M."/>
            <person name="Clum A."/>
            <person name="Pillay M."/>
            <person name="Palaniappan K."/>
            <person name="Varghese N."/>
            <person name="Mikhailova N."/>
            <person name="Stamatis D."/>
            <person name="Reddy T."/>
            <person name="Daum C."/>
            <person name="Shapiro N."/>
            <person name="Ivanova N."/>
            <person name="Kyrpides N."/>
            <person name="Woyke T."/>
        </authorList>
    </citation>
    <scope>NUCLEOTIDE SEQUENCE</scope>
    <source>
        <strain evidence="3">CGMCC 1.5380</strain>
    </source>
</reference>
<evidence type="ECO:0000313" key="5">
    <source>
        <dbReference type="Proteomes" id="UP000321392"/>
    </source>
</evidence>
<keyword evidence="4" id="KW-1185">Reference proteome</keyword>
<evidence type="ECO:0000256" key="1">
    <source>
        <dbReference type="SAM" id="Phobius"/>
    </source>
</evidence>
<dbReference type="EMBL" id="VLKX01000010">
    <property type="protein sequence ID" value="TWI46233.1"/>
    <property type="molecule type" value="Genomic_DNA"/>
</dbReference>
<dbReference type="OrthoDB" id="9795736at2"/>
<evidence type="ECO:0000313" key="4">
    <source>
        <dbReference type="Proteomes" id="UP000254518"/>
    </source>
</evidence>
<keyword evidence="1" id="KW-1133">Transmembrane helix</keyword>
<reference evidence="3 5" key="1">
    <citation type="journal article" date="2015" name="Stand. Genomic Sci.">
        <title>Genomic Encyclopedia of Bacterial and Archaeal Type Strains, Phase III: the genomes of soil and plant-associated and newly described type strains.</title>
        <authorList>
            <person name="Whitman W.B."/>
            <person name="Woyke T."/>
            <person name="Klenk H.P."/>
            <person name="Zhou Y."/>
            <person name="Lilburn T.G."/>
            <person name="Beck B.J."/>
            <person name="De Vos P."/>
            <person name="Vandamme P."/>
            <person name="Eisen J.A."/>
            <person name="Garrity G."/>
            <person name="Hugenholtz P."/>
            <person name="Kyrpides N.C."/>
        </authorList>
    </citation>
    <scope>NUCLEOTIDE SEQUENCE [LARGE SCALE GENOMIC DNA]</scope>
    <source>
        <strain evidence="3 5">CGMCC 1.5380</strain>
    </source>
</reference>
<name>A0A562PPH5_9FLAO</name>
<dbReference type="PANTHER" id="PTHR41386">
    <property type="entry name" value="INTEGRAL MEMBRANE PROTEIN-RELATED"/>
    <property type="match status" value="1"/>
</dbReference>
<dbReference type="InterPro" id="IPR010406">
    <property type="entry name" value="DUF1003"/>
</dbReference>
<comment type="caution">
    <text evidence="3">The sequence shown here is derived from an EMBL/GenBank/DDBJ whole genome shotgun (WGS) entry which is preliminary data.</text>
</comment>
<evidence type="ECO:0000313" key="2">
    <source>
        <dbReference type="EMBL" id="RDI52485.1"/>
    </source>
</evidence>
<feature type="transmembrane region" description="Helical" evidence="1">
    <location>
        <begin position="119"/>
        <end position="139"/>
    </location>
</feature>
<feature type="transmembrane region" description="Helical" evidence="1">
    <location>
        <begin position="145"/>
        <end position="168"/>
    </location>
</feature>
<keyword evidence="1" id="KW-0472">Membrane</keyword>
<sequence length="232" mass="26875">MKSNSTFTSDISKKEFSISDRISAKTIRNPILALIQKDYPNFDEGKYLAIEELNMYREKYITNYLVVEIGELSNLETKVIGSLNEDKSLVSVVEDEIGFRTVGQTVADNVAAFGGSWKFIIFFGVFILLWILANIYILLNKGFDPYPFILLNLILSCLAALQAPVIMMSQNRQEEKDRERAKKDYMINLKSELEIRMLHEKLDHLIMHQQEELIEIQKVQIEMMNDILTRIK</sequence>